<sequence length="202" mass="23696">MPDMQKVIEEFRKGFQYLDETKHRRSRCYEFWYKSDLLRQNFTNVKLTAEIEKAVENFNTQLDSLIQNKGKHDFVEHKQDFLTCLAELLNTVQEKRFKYGKEATHTFMHHNQSIFERVLIPKGSSFLEQNVVNGLNSISNEYPELKNKMDEMIGKIQAGTPPYVRLHESMTIYADGSRFFSASGHESTLKDHLENVALKLNR</sequence>
<comment type="caution">
    <text evidence="1">The sequence shown here is derived from an EMBL/GenBank/DDBJ whole genome shotgun (WGS) entry which is preliminary data.</text>
</comment>
<evidence type="ECO:0000313" key="1">
    <source>
        <dbReference type="EMBL" id="OCH97634.1"/>
    </source>
</evidence>
<gene>
    <name evidence="1" type="ORF">A8135_13670</name>
</gene>
<organism evidence="1 2">
    <name type="scientific">Legionella jamestowniensis</name>
    <dbReference type="NCBI Taxonomy" id="455"/>
    <lineage>
        <taxon>Bacteria</taxon>
        <taxon>Pseudomonadati</taxon>
        <taxon>Pseudomonadota</taxon>
        <taxon>Gammaproteobacteria</taxon>
        <taxon>Legionellales</taxon>
        <taxon>Legionellaceae</taxon>
        <taxon>Legionella</taxon>
    </lineage>
</organism>
<dbReference type="EMBL" id="LYOZ01000029">
    <property type="protein sequence ID" value="OCH97634.1"/>
    <property type="molecule type" value="Genomic_DNA"/>
</dbReference>
<protein>
    <submittedName>
        <fullName evidence="1">Uncharacterized protein</fullName>
    </submittedName>
</protein>
<name>A0ABX2XUR6_9GAMM</name>
<proteinExistence type="predicted"/>
<evidence type="ECO:0000313" key="2">
    <source>
        <dbReference type="Proteomes" id="UP000093336"/>
    </source>
</evidence>
<dbReference type="Proteomes" id="UP000093336">
    <property type="component" value="Unassembled WGS sequence"/>
</dbReference>
<dbReference type="RefSeq" id="WP_065620931.1">
    <property type="nucleotide sequence ID" value="NZ_LYOZ01000029.1"/>
</dbReference>
<keyword evidence="2" id="KW-1185">Reference proteome</keyword>
<reference evidence="1 2" key="1">
    <citation type="submission" date="2016-05" db="EMBL/GenBank/DDBJ databases">
        <authorList>
            <person name="Prochazka B."/>
            <person name="Indra A."/>
            <person name="Hasenberger P."/>
            <person name="Blaschitz M."/>
            <person name="Wagner L."/>
            <person name="Wewalka G."/>
            <person name="Sorschag S."/>
            <person name="Schmid D."/>
            <person name="Ruppitsch W."/>
        </authorList>
    </citation>
    <scope>NUCLEOTIDE SEQUENCE [LARGE SCALE GENOMIC DNA]</scope>
    <source>
        <strain evidence="1 2">974010_12</strain>
    </source>
</reference>
<accession>A0ABX2XUR6</accession>